<dbReference type="Proteomes" id="UP001295684">
    <property type="component" value="Unassembled WGS sequence"/>
</dbReference>
<accession>A0AAD2DAZ2</accession>
<sequence>MKNFGFYDGDLSEDFLDEHAQHCIVKTSPTLLKNMEDSPFHRHIKSNRASDPSCFGLVPPHFECFKDALYDKSKLQVCNKTTHIQKWGTTETRRPSKLQLDIKDLLHKMSRIRSCCDQSEEGPQVEEKVRKQSAASCPCGEVLVTMKDINSAE</sequence>
<dbReference type="EMBL" id="CAMPGE010028335">
    <property type="protein sequence ID" value="CAI2385866.1"/>
    <property type="molecule type" value="Genomic_DNA"/>
</dbReference>
<protein>
    <submittedName>
        <fullName evidence="1">Uncharacterized protein</fullName>
    </submittedName>
</protein>
<evidence type="ECO:0000313" key="1">
    <source>
        <dbReference type="EMBL" id="CAI2385866.1"/>
    </source>
</evidence>
<comment type="caution">
    <text evidence="1">The sequence shown here is derived from an EMBL/GenBank/DDBJ whole genome shotgun (WGS) entry which is preliminary data.</text>
</comment>
<name>A0AAD2DAZ2_EUPCR</name>
<organism evidence="1 2">
    <name type="scientific">Euplotes crassus</name>
    <dbReference type="NCBI Taxonomy" id="5936"/>
    <lineage>
        <taxon>Eukaryota</taxon>
        <taxon>Sar</taxon>
        <taxon>Alveolata</taxon>
        <taxon>Ciliophora</taxon>
        <taxon>Intramacronucleata</taxon>
        <taxon>Spirotrichea</taxon>
        <taxon>Hypotrichia</taxon>
        <taxon>Euplotida</taxon>
        <taxon>Euplotidae</taxon>
        <taxon>Moneuplotes</taxon>
    </lineage>
</organism>
<gene>
    <name evidence="1" type="ORF">ECRASSUSDP1_LOCUS27459</name>
</gene>
<reference evidence="1" key="1">
    <citation type="submission" date="2023-07" db="EMBL/GenBank/DDBJ databases">
        <authorList>
            <consortium name="AG Swart"/>
            <person name="Singh M."/>
            <person name="Singh A."/>
            <person name="Seah K."/>
            <person name="Emmerich C."/>
        </authorList>
    </citation>
    <scope>NUCLEOTIDE SEQUENCE</scope>
    <source>
        <strain evidence="1">DP1</strain>
    </source>
</reference>
<keyword evidence="2" id="KW-1185">Reference proteome</keyword>
<proteinExistence type="predicted"/>
<evidence type="ECO:0000313" key="2">
    <source>
        <dbReference type="Proteomes" id="UP001295684"/>
    </source>
</evidence>
<dbReference type="AlphaFoldDB" id="A0AAD2DAZ2"/>